<sequence>MKYGLVINDQIICEPISDHSQLLNIAKQKGAPVSDTSPPLSGEITLEREGRLFHLWPAEEKFNLPPADIGFATSYSAWTLDKSSMRITRECRHSPMTFSETLKDLRRHIRYQRDVALSRIETACAANGGKVWARQQAEAAAWLEDNTTPVPMIQKLANRGGVTVAVVVQKIASKAAAANNLTTKVMDDVLAAEKKIKALKAMADANSLPDSWLDQLQYIAGHWRNNWPPELL</sequence>
<proteinExistence type="predicted"/>
<evidence type="ECO:0000313" key="1">
    <source>
        <dbReference type="EMBL" id="MBB1486065.1"/>
    </source>
</evidence>
<protein>
    <submittedName>
        <fullName evidence="1">Uncharacterized protein</fullName>
    </submittedName>
</protein>
<name>A0A839ILH2_9GAMM</name>
<organism evidence="1 2">
    <name type="scientific">Oceanospirillum sediminis</name>
    <dbReference type="NCBI Taxonomy" id="2760088"/>
    <lineage>
        <taxon>Bacteria</taxon>
        <taxon>Pseudomonadati</taxon>
        <taxon>Pseudomonadota</taxon>
        <taxon>Gammaproteobacteria</taxon>
        <taxon>Oceanospirillales</taxon>
        <taxon>Oceanospirillaceae</taxon>
        <taxon>Oceanospirillum</taxon>
    </lineage>
</organism>
<dbReference type="AlphaFoldDB" id="A0A839ILH2"/>
<dbReference type="RefSeq" id="WP_182807848.1">
    <property type="nucleotide sequence ID" value="NZ_JACJFM010000005.1"/>
</dbReference>
<accession>A0A839ILH2</accession>
<evidence type="ECO:0000313" key="2">
    <source>
        <dbReference type="Proteomes" id="UP000565262"/>
    </source>
</evidence>
<dbReference type="EMBL" id="JACJFM010000005">
    <property type="protein sequence ID" value="MBB1486065.1"/>
    <property type="molecule type" value="Genomic_DNA"/>
</dbReference>
<comment type="caution">
    <text evidence="1">The sequence shown here is derived from an EMBL/GenBank/DDBJ whole genome shotgun (WGS) entry which is preliminary data.</text>
</comment>
<gene>
    <name evidence="1" type="ORF">H4O21_05545</name>
</gene>
<dbReference type="Proteomes" id="UP000565262">
    <property type="component" value="Unassembled WGS sequence"/>
</dbReference>
<reference evidence="1 2" key="1">
    <citation type="submission" date="2020-08" db="EMBL/GenBank/DDBJ databases">
        <title>Oceanospirillum sp. nov. isolated from marine sediment.</title>
        <authorList>
            <person name="Ji X."/>
        </authorList>
    </citation>
    <scope>NUCLEOTIDE SEQUENCE [LARGE SCALE GENOMIC DNA]</scope>
    <source>
        <strain evidence="1 2">D5</strain>
    </source>
</reference>
<keyword evidence="2" id="KW-1185">Reference proteome</keyword>